<protein>
    <submittedName>
        <fullName evidence="5">Putative HTH-type transcriptional regulator YdfH</fullName>
    </submittedName>
</protein>
<keyword evidence="1" id="KW-0805">Transcription regulation</keyword>
<dbReference type="InterPro" id="IPR008920">
    <property type="entry name" value="TF_FadR/GntR_C"/>
</dbReference>
<feature type="domain" description="HTH gntR-type" evidence="4">
    <location>
        <begin position="26"/>
        <end position="93"/>
    </location>
</feature>
<dbReference type="STRING" id="2074.BG845_04082"/>
<evidence type="ECO:0000313" key="5">
    <source>
        <dbReference type="EMBL" id="OSY38321.1"/>
    </source>
</evidence>
<dbReference type="InterPro" id="IPR011711">
    <property type="entry name" value="GntR_C"/>
</dbReference>
<dbReference type="GO" id="GO:0003677">
    <property type="term" value="F:DNA binding"/>
    <property type="evidence" value="ECO:0007669"/>
    <property type="project" value="UniProtKB-KW"/>
</dbReference>
<dbReference type="SMART" id="SM00895">
    <property type="entry name" value="FCD"/>
    <property type="match status" value="1"/>
</dbReference>
<dbReference type="InterPro" id="IPR036388">
    <property type="entry name" value="WH-like_DNA-bd_sf"/>
</dbReference>
<reference evidence="5 6" key="1">
    <citation type="submission" date="2016-09" db="EMBL/GenBank/DDBJ databases">
        <title>Pseudonocardia autotrophica DSM535, a candidate organism with high potential of specific P450 cytochromes.</title>
        <authorList>
            <person name="Grumaz C."/>
            <person name="Vainshtein Y."/>
            <person name="Kirstahler P."/>
            <person name="Sohn K."/>
        </authorList>
    </citation>
    <scope>NUCLEOTIDE SEQUENCE [LARGE SCALE GENOMIC DNA]</scope>
    <source>
        <strain evidence="5 6">DSM 535</strain>
    </source>
</reference>
<evidence type="ECO:0000256" key="3">
    <source>
        <dbReference type="ARBA" id="ARBA00023163"/>
    </source>
</evidence>
<gene>
    <name evidence="5" type="primary">ydfH_8</name>
    <name evidence="5" type="ORF">BG845_04082</name>
</gene>
<organism evidence="5 6">
    <name type="scientific">Pseudonocardia autotrophica</name>
    <name type="common">Amycolata autotrophica</name>
    <name type="synonym">Nocardia autotrophica</name>
    <dbReference type="NCBI Taxonomy" id="2074"/>
    <lineage>
        <taxon>Bacteria</taxon>
        <taxon>Bacillati</taxon>
        <taxon>Actinomycetota</taxon>
        <taxon>Actinomycetes</taxon>
        <taxon>Pseudonocardiales</taxon>
        <taxon>Pseudonocardiaceae</taxon>
        <taxon>Pseudonocardia</taxon>
    </lineage>
</organism>
<sequence length="251" mass="27552">MSIAVRCYRATVRYEPDLLREPPPADRLMETAYRRLKRSIIELRRPPGTQFSEQAVAREFGLSKTPVREALARLHRDGLVTPQPRAGYVVSAVTLSDVGDLCAMRSLLQSETASLTARHGLSAAEADRLQELCVDDEDGQLGGPRFEERFRHNYEFESIIANGCRNARLAAAAVDALDEIERVVRLALKLDPSMPPGRIDERRALVDAIVAREPDTARAAMARRTASAQREIIGALTASAAVTSAPIALPL</sequence>
<proteinExistence type="predicted"/>
<dbReference type="InterPro" id="IPR000524">
    <property type="entry name" value="Tscrpt_reg_HTH_GntR"/>
</dbReference>
<comment type="caution">
    <text evidence="5">The sequence shown here is derived from an EMBL/GenBank/DDBJ whole genome shotgun (WGS) entry which is preliminary data.</text>
</comment>
<dbReference type="Gene3D" id="1.10.10.10">
    <property type="entry name" value="Winged helix-like DNA-binding domain superfamily/Winged helix DNA-binding domain"/>
    <property type="match status" value="1"/>
</dbReference>
<name>A0A1Y2MT49_PSEAH</name>
<dbReference type="PROSITE" id="PS50949">
    <property type="entry name" value="HTH_GNTR"/>
    <property type="match status" value="1"/>
</dbReference>
<evidence type="ECO:0000256" key="1">
    <source>
        <dbReference type="ARBA" id="ARBA00023015"/>
    </source>
</evidence>
<accession>A0A1Y2MT49</accession>
<dbReference type="SUPFAM" id="SSF46785">
    <property type="entry name" value="Winged helix' DNA-binding domain"/>
    <property type="match status" value="1"/>
</dbReference>
<dbReference type="InterPro" id="IPR036390">
    <property type="entry name" value="WH_DNA-bd_sf"/>
</dbReference>
<keyword evidence="3" id="KW-0804">Transcription</keyword>
<keyword evidence="2" id="KW-0238">DNA-binding</keyword>
<dbReference type="Gene3D" id="1.20.120.530">
    <property type="entry name" value="GntR ligand-binding domain-like"/>
    <property type="match status" value="1"/>
</dbReference>
<evidence type="ECO:0000313" key="6">
    <source>
        <dbReference type="Proteomes" id="UP000194360"/>
    </source>
</evidence>
<dbReference type="EMBL" id="MIGB01000023">
    <property type="protein sequence ID" value="OSY38321.1"/>
    <property type="molecule type" value="Genomic_DNA"/>
</dbReference>
<dbReference type="Pfam" id="PF07729">
    <property type="entry name" value="FCD"/>
    <property type="match status" value="1"/>
</dbReference>
<dbReference type="SMART" id="SM00345">
    <property type="entry name" value="HTH_GNTR"/>
    <property type="match status" value="1"/>
</dbReference>
<dbReference type="PANTHER" id="PTHR43537">
    <property type="entry name" value="TRANSCRIPTIONAL REGULATOR, GNTR FAMILY"/>
    <property type="match status" value="1"/>
</dbReference>
<dbReference type="PANTHER" id="PTHR43537:SF45">
    <property type="entry name" value="GNTR FAMILY REGULATORY PROTEIN"/>
    <property type="match status" value="1"/>
</dbReference>
<keyword evidence="6" id="KW-1185">Reference proteome</keyword>
<evidence type="ECO:0000259" key="4">
    <source>
        <dbReference type="PROSITE" id="PS50949"/>
    </source>
</evidence>
<evidence type="ECO:0000256" key="2">
    <source>
        <dbReference type="ARBA" id="ARBA00023125"/>
    </source>
</evidence>
<dbReference type="AlphaFoldDB" id="A0A1Y2MT49"/>
<dbReference type="Pfam" id="PF00392">
    <property type="entry name" value="GntR"/>
    <property type="match status" value="1"/>
</dbReference>
<dbReference type="Proteomes" id="UP000194360">
    <property type="component" value="Unassembled WGS sequence"/>
</dbReference>
<dbReference type="SUPFAM" id="SSF48008">
    <property type="entry name" value="GntR ligand-binding domain-like"/>
    <property type="match status" value="1"/>
</dbReference>
<dbReference type="GO" id="GO:0003700">
    <property type="term" value="F:DNA-binding transcription factor activity"/>
    <property type="evidence" value="ECO:0007669"/>
    <property type="project" value="InterPro"/>
</dbReference>